<dbReference type="EMBL" id="CP013140">
    <property type="protein sequence ID" value="ALN57046.1"/>
    <property type="molecule type" value="Genomic_DNA"/>
</dbReference>
<protein>
    <recommendedName>
        <fullName evidence="1">Aminoglycoside phosphotransferase domain-containing protein</fullName>
    </recommendedName>
</protein>
<evidence type="ECO:0000259" key="1">
    <source>
        <dbReference type="Pfam" id="PF01636"/>
    </source>
</evidence>
<feature type="domain" description="Aminoglycoside phosphotransferase" evidence="1">
    <location>
        <begin position="41"/>
        <end position="119"/>
    </location>
</feature>
<dbReference type="Proteomes" id="UP000061569">
    <property type="component" value="Chromosome"/>
</dbReference>
<dbReference type="Pfam" id="PF01636">
    <property type="entry name" value="APH"/>
    <property type="match status" value="1"/>
</dbReference>
<dbReference type="KEGG" id="lez:GLE_1690"/>
<dbReference type="PATRIC" id="fig|69.6.peg.1668"/>
<accession>A0A0S2DEH7</accession>
<dbReference type="AlphaFoldDB" id="A0A0S2DEH7"/>
<evidence type="ECO:0000313" key="2">
    <source>
        <dbReference type="EMBL" id="ALN57046.1"/>
    </source>
</evidence>
<dbReference type="STRING" id="69.GLE_1690"/>
<gene>
    <name evidence="2" type="ORF">GLE_1690</name>
</gene>
<proteinExistence type="predicted"/>
<dbReference type="InterPro" id="IPR002575">
    <property type="entry name" value="Aminoglycoside_PTrfase"/>
</dbReference>
<sequence length="267" mass="29638">MVTRLNLQGRTAWLKSYGGGSRRLRLRALELTARRLGVPSLRPPPHRVGADARQTEQRRLQELAAVDVRVPSILGEGDTYLLLSDIGETLSARLRRSSPQEAYRLVTEAARALAQVHARGGYIGQPLARNLTVDEHGRIGFIDFEEDPAEVMSVQQAQIRDWLIFAAGTSRYFRDPDRELSAIIAESLRGGAEEVRRGLGDAADRLGFVQSLTRWLGRRARGLGGAVQALRRAAWVWALCAVLIGLGVDFAPDRDFDSIRQMAEFID</sequence>
<dbReference type="InterPro" id="IPR011009">
    <property type="entry name" value="Kinase-like_dom_sf"/>
</dbReference>
<organism evidence="2 3">
    <name type="scientific">Lysobacter enzymogenes</name>
    <dbReference type="NCBI Taxonomy" id="69"/>
    <lineage>
        <taxon>Bacteria</taxon>
        <taxon>Pseudomonadati</taxon>
        <taxon>Pseudomonadota</taxon>
        <taxon>Gammaproteobacteria</taxon>
        <taxon>Lysobacterales</taxon>
        <taxon>Lysobacteraceae</taxon>
        <taxon>Lysobacter</taxon>
    </lineage>
</organism>
<reference evidence="2 3" key="1">
    <citation type="submission" date="2015-11" db="EMBL/GenBank/DDBJ databases">
        <title>Genome sequences of Lysobacter enzymogenes strain C3 and Lysobacter antibioticus ATCC 29479.</title>
        <authorList>
            <person name="Kobayashi D.Y."/>
        </authorList>
    </citation>
    <scope>NUCLEOTIDE SEQUENCE [LARGE SCALE GENOMIC DNA]</scope>
    <source>
        <strain evidence="2 3">C3</strain>
    </source>
</reference>
<evidence type="ECO:0000313" key="3">
    <source>
        <dbReference type="Proteomes" id="UP000061569"/>
    </source>
</evidence>
<dbReference type="SUPFAM" id="SSF56112">
    <property type="entry name" value="Protein kinase-like (PK-like)"/>
    <property type="match status" value="1"/>
</dbReference>
<name>A0A0S2DEH7_LYSEN</name>
<dbReference type="OrthoDB" id="8028712at2"/>